<reference evidence="1" key="1">
    <citation type="journal article" date="2022" name="Int. J. Mol. Sci.">
        <title>Draft Genome of Tanacetum Coccineum: Genomic Comparison of Closely Related Tanacetum-Family Plants.</title>
        <authorList>
            <person name="Yamashiro T."/>
            <person name="Shiraishi A."/>
            <person name="Nakayama K."/>
            <person name="Satake H."/>
        </authorList>
    </citation>
    <scope>NUCLEOTIDE SEQUENCE</scope>
</reference>
<comment type="caution">
    <text evidence="1">The sequence shown here is derived from an EMBL/GenBank/DDBJ whole genome shotgun (WGS) entry which is preliminary data.</text>
</comment>
<organism evidence="1 2">
    <name type="scientific">Tanacetum coccineum</name>
    <dbReference type="NCBI Taxonomy" id="301880"/>
    <lineage>
        <taxon>Eukaryota</taxon>
        <taxon>Viridiplantae</taxon>
        <taxon>Streptophyta</taxon>
        <taxon>Embryophyta</taxon>
        <taxon>Tracheophyta</taxon>
        <taxon>Spermatophyta</taxon>
        <taxon>Magnoliopsida</taxon>
        <taxon>eudicotyledons</taxon>
        <taxon>Gunneridae</taxon>
        <taxon>Pentapetalae</taxon>
        <taxon>asterids</taxon>
        <taxon>campanulids</taxon>
        <taxon>Asterales</taxon>
        <taxon>Asteraceae</taxon>
        <taxon>Asteroideae</taxon>
        <taxon>Anthemideae</taxon>
        <taxon>Anthemidinae</taxon>
        <taxon>Tanacetum</taxon>
    </lineage>
</organism>
<keyword evidence="2" id="KW-1185">Reference proteome</keyword>
<proteinExistence type="predicted"/>
<evidence type="ECO:0000313" key="1">
    <source>
        <dbReference type="EMBL" id="GJS90444.1"/>
    </source>
</evidence>
<sequence length="172" mass="19897">MYSYSYSNLDKLIWLSETLKKGSPFAPNSESNEPPLRSHQFWKKTFYREDLREINQMHQTCKKSSLAMTHKLDDMIELSKSRPKKTYKENLECEVVMVKMPRCMSFLGSTNACDEPIGSLEEVEETIGILMEVEPLDETQLEDLGLNTCNHDIPLSFREVPSFDESKPQPQP</sequence>
<dbReference type="EMBL" id="BQNB010011428">
    <property type="protein sequence ID" value="GJS90444.1"/>
    <property type="molecule type" value="Genomic_DNA"/>
</dbReference>
<gene>
    <name evidence="1" type="ORF">Tco_0773080</name>
</gene>
<reference evidence="1" key="2">
    <citation type="submission" date="2022-01" db="EMBL/GenBank/DDBJ databases">
        <authorList>
            <person name="Yamashiro T."/>
            <person name="Shiraishi A."/>
            <person name="Satake H."/>
            <person name="Nakayama K."/>
        </authorList>
    </citation>
    <scope>NUCLEOTIDE SEQUENCE</scope>
</reference>
<name>A0ABQ4ZJP5_9ASTR</name>
<dbReference type="Proteomes" id="UP001151760">
    <property type="component" value="Unassembled WGS sequence"/>
</dbReference>
<protein>
    <submittedName>
        <fullName evidence="1">Uncharacterized protein</fullName>
    </submittedName>
</protein>
<evidence type="ECO:0000313" key="2">
    <source>
        <dbReference type="Proteomes" id="UP001151760"/>
    </source>
</evidence>
<accession>A0ABQ4ZJP5</accession>